<dbReference type="PANTHER" id="PTHR43736">
    <property type="entry name" value="ADP-RIBOSE PYROPHOSPHATASE"/>
    <property type="match status" value="1"/>
</dbReference>
<evidence type="ECO:0000256" key="1">
    <source>
        <dbReference type="ARBA" id="ARBA00005582"/>
    </source>
</evidence>
<gene>
    <name evidence="4" type="ORF">EDM52_09010</name>
</gene>
<dbReference type="RefSeq" id="WP_122908671.1">
    <property type="nucleotide sequence ID" value="NZ_CBCSBE010000005.1"/>
</dbReference>
<dbReference type="PANTHER" id="PTHR43736:SF1">
    <property type="entry name" value="DIHYDRONEOPTERIN TRIPHOSPHATE DIPHOSPHATASE"/>
    <property type="match status" value="1"/>
</dbReference>
<reference evidence="4 5" key="1">
    <citation type="submission" date="2018-10" db="EMBL/GenBank/DDBJ databases">
        <title>Phylogenomics of Brevibacillus.</title>
        <authorList>
            <person name="Dunlap C."/>
        </authorList>
    </citation>
    <scope>NUCLEOTIDE SEQUENCE [LARGE SCALE GENOMIC DNA]</scope>
    <source>
        <strain evidence="4 5">JCM 12215</strain>
    </source>
</reference>
<dbReference type="SUPFAM" id="SSF55811">
    <property type="entry name" value="Nudix"/>
    <property type="match status" value="1"/>
</dbReference>
<dbReference type="PROSITE" id="PS51462">
    <property type="entry name" value="NUDIX"/>
    <property type="match status" value="1"/>
</dbReference>
<dbReference type="CDD" id="cd04683">
    <property type="entry name" value="NUDIX_Hydrolase"/>
    <property type="match status" value="1"/>
</dbReference>
<dbReference type="AlphaFoldDB" id="A0A3M8CH52"/>
<evidence type="ECO:0000259" key="3">
    <source>
        <dbReference type="PROSITE" id="PS51462"/>
    </source>
</evidence>
<name>A0A3M8CH52_9BACL</name>
<dbReference type="InterPro" id="IPR020084">
    <property type="entry name" value="NUDIX_hydrolase_CS"/>
</dbReference>
<dbReference type="InterPro" id="IPR000086">
    <property type="entry name" value="NUDIX_hydrolase_dom"/>
</dbReference>
<organism evidence="4 5">
    <name type="scientific">Brevibacillus invocatus</name>
    <dbReference type="NCBI Taxonomy" id="173959"/>
    <lineage>
        <taxon>Bacteria</taxon>
        <taxon>Bacillati</taxon>
        <taxon>Bacillota</taxon>
        <taxon>Bacilli</taxon>
        <taxon>Bacillales</taxon>
        <taxon>Paenibacillaceae</taxon>
        <taxon>Brevibacillus</taxon>
    </lineage>
</organism>
<dbReference type="InterPro" id="IPR015797">
    <property type="entry name" value="NUDIX_hydrolase-like_dom_sf"/>
</dbReference>
<dbReference type="OrthoDB" id="21342at2"/>
<evidence type="ECO:0000313" key="5">
    <source>
        <dbReference type="Proteomes" id="UP000282028"/>
    </source>
</evidence>
<sequence length="146" mass="16781">MGKKWFTMPVAVHLFLVKGTEILLLRRYNTGYEDGNYSVPAGHMDGGEEVKHAAIREAREECGIVVREEDLQIVGVMHRHSSDERIDFFLAASSWSGEIVNTEPDKCDELIWVDMQKLPANMIPYIRQAISNYQQGTWFDSFGWKE</sequence>
<keyword evidence="2" id="KW-0378">Hydrolase</keyword>
<dbReference type="Pfam" id="PF00293">
    <property type="entry name" value="NUDIX"/>
    <property type="match status" value="1"/>
</dbReference>
<evidence type="ECO:0000256" key="2">
    <source>
        <dbReference type="ARBA" id="ARBA00022801"/>
    </source>
</evidence>
<dbReference type="PROSITE" id="PS00893">
    <property type="entry name" value="NUDIX_BOX"/>
    <property type="match status" value="1"/>
</dbReference>
<dbReference type="EMBL" id="RHHR01000013">
    <property type="protein sequence ID" value="RNB74853.1"/>
    <property type="molecule type" value="Genomic_DNA"/>
</dbReference>
<dbReference type="GO" id="GO:0016787">
    <property type="term" value="F:hydrolase activity"/>
    <property type="evidence" value="ECO:0007669"/>
    <property type="project" value="UniProtKB-KW"/>
</dbReference>
<protein>
    <submittedName>
        <fullName evidence="4">NUDIX domain-containing protein</fullName>
    </submittedName>
</protein>
<proteinExistence type="inferred from homology"/>
<evidence type="ECO:0000313" key="4">
    <source>
        <dbReference type="EMBL" id="RNB74853.1"/>
    </source>
</evidence>
<accession>A0A3M8CH52</accession>
<dbReference type="Proteomes" id="UP000282028">
    <property type="component" value="Unassembled WGS sequence"/>
</dbReference>
<keyword evidence="5" id="KW-1185">Reference proteome</keyword>
<comment type="caution">
    <text evidence="4">The sequence shown here is derived from an EMBL/GenBank/DDBJ whole genome shotgun (WGS) entry which is preliminary data.</text>
</comment>
<dbReference type="Gene3D" id="3.90.79.10">
    <property type="entry name" value="Nucleoside Triphosphate Pyrophosphohydrolase"/>
    <property type="match status" value="1"/>
</dbReference>
<comment type="similarity">
    <text evidence="1">Belongs to the Nudix hydrolase family.</text>
</comment>
<feature type="domain" description="Nudix hydrolase" evidence="3">
    <location>
        <begin position="5"/>
        <end position="135"/>
    </location>
</feature>